<dbReference type="SMART" id="SM00060">
    <property type="entry name" value="FN3"/>
    <property type="match status" value="3"/>
</dbReference>
<dbReference type="InterPro" id="IPR050964">
    <property type="entry name" value="Striated_Muscle_Regulatory"/>
</dbReference>
<name>A0A2U1SXB9_9MICO</name>
<keyword evidence="2" id="KW-0378">Hydrolase</keyword>
<dbReference type="PROSITE" id="PS50853">
    <property type="entry name" value="FN3"/>
    <property type="match status" value="1"/>
</dbReference>
<evidence type="ECO:0000259" key="5">
    <source>
        <dbReference type="PROSITE" id="PS50853"/>
    </source>
</evidence>
<keyword evidence="4" id="KW-0812">Transmembrane</keyword>
<dbReference type="GO" id="GO:0000272">
    <property type="term" value="P:polysaccharide catabolic process"/>
    <property type="evidence" value="ECO:0007669"/>
    <property type="project" value="UniProtKB-KW"/>
</dbReference>
<keyword evidence="3" id="KW-0624">Polysaccharide degradation</keyword>
<dbReference type="PANTHER" id="PTHR13817:SF166">
    <property type="entry name" value="NEURONAL IGCAM-RELATED"/>
    <property type="match status" value="1"/>
</dbReference>
<dbReference type="NCBIfam" id="NF012211">
    <property type="entry name" value="tand_rpt_95"/>
    <property type="match status" value="1"/>
</dbReference>
<evidence type="ECO:0000313" key="6">
    <source>
        <dbReference type="EMBL" id="PWB96246.1"/>
    </source>
</evidence>
<dbReference type="CDD" id="cd00063">
    <property type="entry name" value="FN3"/>
    <property type="match status" value="2"/>
</dbReference>
<dbReference type="Gene3D" id="2.60.40.10">
    <property type="entry name" value="Immunoglobulins"/>
    <property type="match status" value="2"/>
</dbReference>
<dbReference type="InterPro" id="IPR013783">
    <property type="entry name" value="Ig-like_fold"/>
</dbReference>
<dbReference type="GO" id="GO:0016798">
    <property type="term" value="F:hydrolase activity, acting on glycosyl bonds"/>
    <property type="evidence" value="ECO:0007669"/>
    <property type="project" value="UniProtKB-KW"/>
</dbReference>
<keyword evidence="3" id="KW-0119">Carbohydrate metabolism</keyword>
<evidence type="ECO:0000256" key="3">
    <source>
        <dbReference type="ARBA" id="ARBA00023326"/>
    </source>
</evidence>
<evidence type="ECO:0000256" key="2">
    <source>
        <dbReference type="ARBA" id="ARBA00023295"/>
    </source>
</evidence>
<dbReference type="RefSeq" id="WP_108998452.1">
    <property type="nucleotide sequence ID" value="NZ_QEEX01000002.1"/>
</dbReference>
<accession>A0A2U1SXB9</accession>
<keyword evidence="7" id="KW-1185">Reference proteome</keyword>
<dbReference type="Pfam" id="PF17963">
    <property type="entry name" value="Big_9"/>
    <property type="match status" value="5"/>
</dbReference>
<dbReference type="InterPro" id="IPR003961">
    <property type="entry name" value="FN3_dom"/>
</dbReference>
<organism evidence="6 7">
    <name type="scientific">Homoserinimonas hongtaonis</name>
    <dbReference type="NCBI Taxonomy" id="2079791"/>
    <lineage>
        <taxon>Bacteria</taxon>
        <taxon>Bacillati</taxon>
        <taxon>Actinomycetota</taxon>
        <taxon>Actinomycetes</taxon>
        <taxon>Micrococcales</taxon>
        <taxon>Microbacteriaceae</taxon>
        <taxon>Homoserinimonas</taxon>
    </lineage>
</organism>
<evidence type="ECO:0000256" key="4">
    <source>
        <dbReference type="SAM" id="Phobius"/>
    </source>
</evidence>
<evidence type="ECO:0000313" key="7">
    <source>
        <dbReference type="Proteomes" id="UP000244978"/>
    </source>
</evidence>
<dbReference type="Proteomes" id="UP000244978">
    <property type="component" value="Unassembled WGS sequence"/>
</dbReference>
<feature type="transmembrane region" description="Helical" evidence="4">
    <location>
        <begin position="28"/>
        <end position="50"/>
    </location>
</feature>
<comment type="caution">
    <text evidence="6">The sequence shown here is derived from an EMBL/GenBank/DDBJ whole genome shotgun (WGS) entry which is preliminary data.</text>
</comment>
<dbReference type="InterPro" id="IPR036116">
    <property type="entry name" value="FN3_sf"/>
</dbReference>
<keyword evidence="1" id="KW-0677">Repeat</keyword>
<dbReference type="EMBL" id="QEEX01000002">
    <property type="protein sequence ID" value="PWB96246.1"/>
    <property type="molecule type" value="Genomic_DNA"/>
</dbReference>
<evidence type="ECO:0000256" key="1">
    <source>
        <dbReference type="ARBA" id="ARBA00022737"/>
    </source>
</evidence>
<keyword evidence="4" id="KW-0472">Membrane</keyword>
<keyword evidence="2" id="KW-0326">Glycosidase</keyword>
<dbReference type="SUPFAM" id="SSF49265">
    <property type="entry name" value="Fibronectin type III"/>
    <property type="match status" value="1"/>
</dbReference>
<sequence length="1964" mass="203189">MRRDQAMNVIGESGRGASIARRWLSRHVSTVITATSLVVIAALIATVAIVSDGYTAQRMDLDDAAVWVANGENQVIGRANTEILEFNTVVASDGSDLDVVQQGRSVLLLDRANTRLDVVDAATSSVIDSVALPTDTPRVYLSAGTAIIHAEGTGEVWILSESDLGGFDASAEATLSLGPGSVVAVSETGILFAYSPETSQLHRIEPNLGAAATGAGAESTTIDVGSTDDAFHITAVGNRPVIFNSDSRELWLDGARADLSAVIGSGSTATLQQPGPSSGRVFVSWDGGVADVTFDGTVTGRVDGRTGSPAAPVVVDGCAFAAWTDGTAWRSCRSQEPTEFALASAGSAVSRLVFAVNGARVLLNDPVAGATWAVQNSGELIDNWDDLILVEQDDEQVEQSDADAPPEYEKAQLPPVAVDDVFGARPGRATILPLLLNDFDPNGDVLMVTEIGAIDETFGHLDVVRDGQQVQITLTPTAQGSASFPYTITDGRGGSASAVVRVDVRSPEENSPPEQVRQSRTLVAQGGRVTTNVLADFVDPDGDAFYLTAASVAKPDLVSYKPGGEVVFQEGGSPAALRSVGLTVSDGTSSGSGALSITVSPAGEVPIIAEPFAVTSYAGSEVRISPLSHVRGGTGQIRLSAVPSRTGATITPNFEAGTFRFVSDQVRSFSVEYVVTDGSQTATGIVRVEVKAPPDANSIPITTPKTVFIKTLSSETVNVAALDTDPAGGVLMVLGVSNDTAPAVTAEVLEQKSIRLSLIAPLESGSATLTYRITNGLATAIGTITVIEIPHPLTLQAPVATDDTVTVRVGDTIDIPVLANDLHPDGEIITLNPTLVKNVENAGLLFASGERLRYLAPSITGNFTAIYEIVGPDGQTAQAQVRIAVREVVEATNKPPTPGTVTARVVAGGTVMIRVPLTGIDPDGDSVQLLGQESNPGKGAVTEVGTDFIEYEAGGYSAGTDTFTYTVMDSLGARATGRVRVGIAPPLDEVRNPVATADAVTTRPGGSISIQVLANDIDPDGGSLTVVEVDPNPGVTAEIVGDVVVVTPPVDAGSYGLVYTIENEVGGRSSNFITVTVDPDAPLAHPLAADTVLTLSDILDRETVTVDVLQNVFFADGPVDTLRLRLVDGYKENASITARNSITVTVGERSQIIPFAVEHPDDSSVVSYAFIRVPGLADALPQLDRRAKPLTVTSESRLVIDLNDYVIAVGGKQVQLTDTSTVRATNANGDSLVVDSDTLAFTSADKYFGPASISFEVTDGASATATGARTATLVLPIKVTPRENQPPVFAGGTIEFEPAEEKVLDLLKLTNYPHPDDFDELVYRVLEPLPTGFSYTLSGSTLTLRANADSAKGTQTAIALGVRDDLSDGQAGKISLRVVSSSRPLARPAADTATTPRGKSTIIDVLANDQATNPFPGQPLEVVDIRGLDGGSLPAGVSVVPSADRSRLTVTVAPNAEPVDAQLQYQVADATGDPDRFVWGSITVSVQDVPDAPVAPTRVGGHVNGELTLRITPPAFNNSAITGYEVVSSSNGGYRKNCGLDQLCVLTDLQVGRSYEFQVIATNAIGPSAAGSSSVALRVDYLPAAPTGVTARASTTTEAELVIGWDRTPNPSPGTPVVGYTVRISGPGFGQTDITTASTSLTTSVGGLIQAGQNYSVTVFSRNSAQASADEWNSSSAVAVTAVGSPLPVAVSASVTGSDGSIRVSWQGGGWNGAPSGNYSVARFIGDSPPSTCATGVHPGAIPGSGTSGWVDTSTTDGIAYVYAVYSDNGLFCSVSVSAPVESKRPPGRASATLDVVHQADGYFDLRVSGLRATGHPVRYEYAIGADALWRPVVDNQFVTSPASSGVYGQSVTVQVRACRDAGQDLCGAPSAAISAMPVATRASVIACTAGEPFVPIAPPNNGAGLTVTYAVDYAIGGVFGGMFVGHTAGQSAPPLATGLRIKATVSDGTNTYQDPLYAEIPCS</sequence>
<gene>
    <name evidence="6" type="ORF">DF220_12855</name>
</gene>
<reference evidence="7" key="1">
    <citation type="submission" date="2018-04" db="EMBL/GenBank/DDBJ databases">
        <authorList>
            <person name="Liu S."/>
            <person name="Wang Z."/>
            <person name="Li J."/>
        </authorList>
    </citation>
    <scope>NUCLEOTIDE SEQUENCE [LARGE SCALE GENOMIC DNA]</scope>
    <source>
        <strain evidence="7">S1194</strain>
    </source>
</reference>
<proteinExistence type="predicted"/>
<keyword evidence="4" id="KW-1133">Transmembrane helix</keyword>
<dbReference type="PANTHER" id="PTHR13817">
    <property type="entry name" value="TITIN"/>
    <property type="match status" value="1"/>
</dbReference>
<feature type="domain" description="Fibronectin type-III" evidence="5">
    <location>
        <begin position="1492"/>
        <end position="1585"/>
    </location>
</feature>
<protein>
    <submittedName>
        <fullName evidence="6">Fibronectin type III domain-containing protein</fullName>
    </submittedName>
</protein>